<sequence>MIGASVCREQISELSSITQARLQVICTGSSCIRIPAAQVQGGTLDQGGDTRDRQELPREGHAACRLSGRISVPIQVLSTLEDAAKSTAVNQTHGSLGIS</sequence>
<protein>
    <submittedName>
        <fullName evidence="1">Uncharacterized protein</fullName>
    </submittedName>
</protein>
<dbReference type="EMBL" id="CADEPI010000036">
    <property type="protein sequence ID" value="CAB3368172.1"/>
    <property type="molecule type" value="Genomic_DNA"/>
</dbReference>
<gene>
    <name evidence="1" type="ORF">CLODIP_2_CD08115</name>
</gene>
<reference evidence="1 2" key="1">
    <citation type="submission" date="2020-04" db="EMBL/GenBank/DDBJ databases">
        <authorList>
            <person name="Alioto T."/>
            <person name="Alioto T."/>
            <person name="Gomez Garrido J."/>
        </authorList>
    </citation>
    <scope>NUCLEOTIDE SEQUENCE [LARGE SCALE GENOMIC DNA]</scope>
</reference>
<evidence type="ECO:0000313" key="1">
    <source>
        <dbReference type="EMBL" id="CAB3368172.1"/>
    </source>
</evidence>
<comment type="caution">
    <text evidence="1">The sequence shown here is derived from an EMBL/GenBank/DDBJ whole genome shotgun (WGS) entry which is preliminary data.</text>
</comment>
<evidence type="ECO:0000313" key="2">
    <source>
        <dbReference type="Proteomes" id="UP000494165"/>
    </source>
</evidence>
<proteinExistence type="predicted"/>
<accession>A0A8S1C7M7</accession>
<keyword evidence="2" id="KW-1185">Reference proteome</keyword>
<dbReference type="Proteomes" id="UP000494165">
    <property type="component" value="Unassembled WGS sequence"/>
</dbReference>
<name>A0A8S1C7M7_9INSE</name>
<dbReference type="AlphaFoldDB" id="A0A8S1C7M7"/>
<organism evidence="1 2">
    <name type="scientific">Cloeon dipterum</name>
    <dbReference type="NCBI Taxonomy" id="197152"/>
    <lineage>
        <taxon>Eukaryota</taxon>
        <taxon>Metazoa</taxon>
        <taxon>Ecdysozoa</taxon>
        <taxon>Arthropoda</taxon>
        <taxon>Hexapoda</taxon>
        <taxon>Insecta</taxon>
        <taxon>Pterygota</taxon>
        <taxon>Palaeoptera</taxon>
        <taxon>Ephemeroptera</taxon>
        <taxon>Pisciforma</taxon>
        <taxon>Baetidae</taxon>
        <taxon>Cloeon</taxon>
    </lineage>
</organism>